<evidence type="ECO:0000313" key="3">
    <source>
        <dbReference type="Proteomes" id="UP001207440"/>
    </source>
</evidence>
<feature type="chain" id="PRO_5042847752" evidence="1">
    <location>
        <begin position="19"/>
        <end position="183"/>
    </location>
</feature>
<comment type="caution">
    <text evidence="2">The sequence shown here is derived from an EMBL/GenBank/DDBJ whole genome shotgun (WGS) entry which is preliminary data.</text>
</comment>
<gene>
    <name evidence="2" type="ORF">OKE68_08515</name>
</gene>
<accession>A0AAP3ALX3</accession>
<evidence type="ECO:0000313" key="2">
    <source>
        <dbReference type="EMBL" id="MCW0524355.1"/>
    </source>
</evidence>
<evidence type="ECO:0000256" key="1">
    <source>
        <dbReference type="SAM" id="SignalP"/>
    </source>
</evidence>
<dbReference type="AlphaFoldDB" id="A0AAP3ALX3"/>
<feature type="signal peptide" evidence="1">
    <location>
        <begin position="1"/>
        <end position="18"/>
    </location>
</feature>
<keyword evidence="1" id="KW-0732">Signal</keyword>
<protein>
    <submittedName>
        <fullName evidence="2">Uncharacterized protein</fullName>
    </submittedName>
</protein>
<dbReference type="Proteomes" id="UP001207440">
    <property type="component" value="Unassembled WGS sequence"/>
</dbReference>
<sequence length="183" mass="19829">MKIKLSIFFIGLSMFAFGQVALGKSEVSNPSVSLEFGTQYRGLILPYVTSLSSVSDVVPGTIVMDGSDRVVKYARPNGDWRALTFNTQHTFGGVTLDTTGKVDRSLQSSKTDKTDASVIIGANTSGQPSGILVLSDNNKAMILPKMDSPHLKIINPAPGMMAYDTKMNQLAVFNGTVWTFWKD</sequence>
<name>A0AAP3ALX3_RIEAN</name>
<dbReference type="RefSeq" id="WP_081276922.1">
    <property type="nucleotide sequence ID" value="NZ_CP029760.1"/>
</dbReference>
<organism evidence="2 3">
    <name type="scientific">Riemerella anatipestifer</name>
    <name type="common">Moraxella anatipestifer</name>
    <dbReference type="NCBI Taxonomy" id="34085"/>
    <lineage>
        <taxon>Bacteria</taxon>
        <taxon>Pseudomonadati</taxon>
        <taxon>Bacteroidota</taxon>
        <taxon>Flavobacteriia</taxon>
        <taxon>Flavobacteriales</taxon>
        <taxon>Weeksellaceae</taxon>
        <taxon>Riemerella</taxon>
    </lineage>
</organism>
<proteinExistence type="predicted"/>
<dbReference type="EMBL" id="JAOZYT010000055">
    <property type="protein sequence ID" value="MCW0524355.1"/>
    <property type="molecule type" value="Genomic_DNA"/>
</dbReference>
<reference evidence="2" key="1">
    <citation type="submission" date="2022-10" db="EMBL/GenBank/DDBJ databases">
        <title>Sifting through the core-genome to identify putative cross-protective antigens against Riemerella anatipestifer.</title>
        <authorList>
            <person name="Zheng X."/>
            <person name="Zhang W."/>
        </authorList>
    </citation>
    <scope>NUCLEOTIDE SEQUENCE</scope>
    <source>
        <strain evidence="2">ZWRA178</strain>
    </source>
</reference>